<organism evidence="1 2">
    <name type="scientific">Chaetoceros tenuissimus</name>
    <dbReference type="NCBI Taxonomy" id="426638"/>
    <lineage>
        <taxon>Eukaryota</taxon>
        <taxon>Sar</taxon>
        <taxon>Stramenopiles</taxon>
        <taxon>Ochrophyta</taxon>
        <taxon>Bacillariophyta</taxon>
        <taxon>Coscinodiscophyceae</taxon>
        <taxon>Chaetocerotophycidae</taxon>
        <taxon>Chaetocerotales</taxon>
        <taxon>Chaetocerotaceae</taxon>
        <taxon>Chaetoceros</taxon>
    </lineage>
</organism>
<dbReference type="Gene3D" id="3.40.50.300">
    <property type="entry name" value="P-loop containing nucleotide triphosphate hydrolases"/>
    <property type="match status" value="1"/>
</dbReference>
<evidence type="ECO:0008006" key="3">
    <source>
        <dbReference type="Google" id="ProtNLM"/>
    </source>
</evidence>
<protein>
    <recommendedName>
        <fullName evidence="3">Sulfotransferase</fullName>
    </recommendedName>
</protein>
<proteinExistence type="predicted"/>
<name>A0AAD3DF17_9STRA</name>
<dbReference type="EMBL" id="BLLK01000074">
    <property type="protein sequence ID" value="GFH61454.1"/>
    <property type="molecule type" value="Genomic_DNA"/>
</dbReference>
<reference evidence="1 2" key="1">
    <citation type="journal article" date="2021" name="Sci. Rep.">
        <title>The genome of the diatom Chaetoceros tenuissimus carries an ancient integrated fragment of an extant virus.</title>
        <authorList>
            <person name="Hongo Y."/>
            <person name="Kimura K."/>
            <person name="Takaki Y."/>
            <person name="Yoshida Y."/>
            <person name="Baba S."/>
            <person name="Kobayashi G."/>
            <person name="Nagasaki K."/>
            <person name="Hano T."/>
            <person name="Tomaru Y."/>
        </authorList>
    </citation>
    <scope>NUCLEOTIDE SEQUENCE [LARGE SCALE GENOMIC DNA]</scope>
    <source>
        <strain evidence="1 2">NIES-3715</strain>
    </source>
</reference>
<evidence type="ECO:0000313" key="1">
    <source>
        <dbReference type="EMBL" id="GFH61454.1"/>
    </source>
</evidence>
<sequence>MSNNVILPSISSSELIPSSYDGSFDGPGWQCSSNEPAPSPKDKLFFTHVFKTAGRTGLRHVKLRKLLRVIKPLDMFTTPRTKLQDHMDIAIGHYSVGIHENLIDTMTNEAINPQYVAFFREPYAHYVSGTLFHAKDDKIDWSFEEAVEAMKSEIREYHQKKKQLNYYYAYLTYPEQKEYEQKKKDETKRNRAIDEEMVQQIKKNIIDFNIAVGVVEYMSDSLELIQSLIDVNRDLTDDFKSLLKPAHATDSLVKNQSKLSSSKIVKALKEDEEIFKMWTEMMRHESEIYEFALQVHQIQMKALRKKHGNRFSLVETIST</sequence>
<comment type="caution">
    <text evidence="1">The sequence shown here is derived from an EMBL/GenBank/DDBJ whole genome shotgun (WGS) entry which is preliminary data.</text>
</comment>
<evidence type="ECO:0000313" key="2">
    <source>
        <dbReference type="Proteomes" id="UP001054902"/>
    </source>
</evidence>
<dbReference type="AlphaFoldDB" id="A0AAD3DF17"/>
<keyword evidence="2" id="KW-1185">Reference proteome</keyword>
<accession>A0AAD3DF17</accession>
<dbReference type="Proteomes" id="UP001054902">
    <property type="component" value="Unassembled WGS sequence"/>
</dbReference>
<dbReference type="InterPro" id="IPR027417">
    <property type="entry name" value="P-loop_NTPase"/>
</dbReference>
<gene>
    <name evidence="1" type="ORF">CTEN210_17930</name>
</gene>